<comment type="similarity">
    <text evidence="1">Belongs to the actin family.</text>
</comment>
<evidence type="ECO:0000256" key="1">
    <source>
        <dbReference type="RuleBase" id="RU000487"/>
    </source>
</evidence>
<organism evidence="2 3">
    <name type="scientific">Anaeramoeba ignava</name>
    <name type="common">Anaerobic marine amoeba</name>
    <dbReference type="NCBI Taxonomy" id="1746090"/>
    <lineage>
        <taxon>Eukaryota</taxon>
        <taxon>Metamonada</taxon>
        <taxon>Anaeramoebidae</taxon>
        <taxon>Anaeramoeba</taxon>
    </lineage>
</organism>
<protein>
    <submittedName>
        <fullName evidence="2">Actin-5c-like protein</fullName>
    </submittedName>
</protein>
<dbReference type="Gene3D" id="3.90.640.10">
    <property type="entry name" value="Actin, Chain A, domain 4"/>
    <property type="match status" value="1"/>
</dbReference>
<dbReference type="PANTHER" id="PTHR11937">
    <property type="entry name" value="ACTIN"/>
    <property type="match status" value="1"/>
</dbReference>
<evidence type="ECO:0000313" key="3">
    <source>
        <dbReference type="Proteomes" id="UP001149090"/>
    </source>
</evidence>
<dbReference type="SUPFAM" id="SSF53067">
    <property type="entry name" value="Actin-like ATPase domain"/>
    <property type="match status" value="2"/>
</dbReference>
<dbReference type="FunFam" id="3.90.640.10:FF:000007">
    <property type="entry name" value="Actin like 7B"/>
    <property type="match status" value="1"/>
</dbReference>
<dbReference type="Gene3D" id="3.30.420.40">
    <property type="match status" value="1"/>
</dbReference>
<name>A0A9Q0L6V4_ANAIG</name>
<dbReference type="InterPro" id="IPR043129">
    <property type="entry name" value="ATPase_NBD"/>
</dbReference>
<dbReference type="SMART" id="SM00268">
    <property type="entry name" value="ACTIN"/>
    <property type="match status" value="1"/>
</dbReference>
<dbReference type="OrthoDB" id="7340501at2759"/>
<dbReference type="Proteomes" id="UP001149090">
    <property type="component" value="Unassembled WGS sequence"/>
</dbReference>
<keyword evidence="3" id="KW-1185">Reference proteome</keyword>
<comment type="caution">
    <text evidence="2">The sequence shown here is derived from an EMBL/GenBank/DDBJ whole genome shotgun (WGS) entry which is preliminary data.</text>
</comment>
<dbReference type="EMBL" id="JAPDFW010000136">
    <property type="protein sequence ID" value="KAJ5066829.1"/>
    <property type="molecule type" value="Genomic_DNA"/>
</dbReference>
<proteinExistence type="inferred from homology"/>
<evidence type="ECO:0000313" key="2">
    <source>
        <dbReference type="EMBL" id="KAJ5066829.1"/>
    </source>
</evidence>
<dbReference type="InterPro" id="IPR004000">
    <property type="entry name" value="Actin"/>
</dbReference>
<dbReference type="Pfam" id="PF00022">
    <property type="entry name" value="Actin"/>
    <property type="match status" value="1"/>
</dbReference>
<gene>
    <name evidence="2" type="ORF">M0811_03173</name>
</gene>
<dbReference type="AlphaFoldDB" id="A0A9Q0L6V4"/>
<sequence>MYESDYPRRVVIDNGSFEIKSGFAGDDEPTIILSNVVGNLINQTNINDFTKKEYIGNEAQKNREILNLNYPIQRGIVEDWDNMETIWNYLFTSQLKIDPKNCLFLMTYPQFNPKSSKEKTTQIMFETFDISAFYMHNAQILSLYSSGRTTGIVVDIGHGTTAIQPIYEGYEISHAIDRYNISGVDLTQYLIKLLEEKGYSFTTSSEIEMAREIKQRFCYCSTNYQEEIKQNENQFHLEKEYESKNGDIISISEERIKCCESLFDPRIIGIDLDGIHKLIYKLNYGI</sequence>
<dbReference type="PRINTS" id="PR00190">
    <property type="entry name" value="ACTIN"/>
</dbReference>
<dbReference type="FunFam" id="3.30.420.40:FF:000050">
    <property type="entry name" value="Actin, alpha skeletal muscle"/>
    <property type="match status" value="1"/>
</dbReference>
<reference evidence="2" key="1">
    <citation type="submission" date="2022-10" db="EMBL/GenBank/DDBJ databases">
        <title>Novel sulphate-reducing endosymbionts in the free-living metamonad Anaeramoeba.</title>
        <authorList>
            <person name="Jerlstrom-Hultqvist J."/>
            <person name="Cepicka I."/>
            <person name="Gallot-Lavallee L."/>
            <person name="Salas-Leiva D."/>
            <person name="Curtis B.A."/>
            <person name="Zahonova K."/>
            <person name="Pipaliya S."/>
            <person name="Dacks J."/>
            <person name="Roger A.J."/>
        </authorList>
    </citation>
    <scope>NUCLEOTIDE SEQUENCE</scope>
    <source>
        <strain evidence="2">BMAN</strain>
    </source>
</reference>
<accession>A0A9Q0L6V4</accession>